<gene>
    <name evidence="2" type="ORF">COEREDRAFT_81899</name>
</gene>
<feature type="compositionally biased region" description="Low complexity" evidence="1">
    <location>
        <begin position="45"/>
        <end position="56"/>
    </location>
</feature>
<dbReference type="Proteomes" id="UP000242474">
    <property type="component" value="Unassembled WGS sequence"/>
</dbReference>
<feature type="compositionally biased region" description="Polar residues" evidence="1">
    <location>
        <begin position="57"/>
        <end position="74"/>
    </location>
</feature>
<dbReference type="EMBL" id="KZ303506">
    <property type="protein sequence ID" value="PIA15571.1"/>
    <property type="molecule type" value="Genomic_DNA"/>
</dbReference>
<name>A0A2G5B988_COERN</name>
<evidence type="ECO:0000313" key="2">
    <source>
        <dbReference type="EMBL" id="PIA15571.1"/>
    </source>
</evidence>
<dbReference type="AlphaFoldDB" id="A0A2G5B988"/>
<evidence type="ECO:0000313" key="3">
    <source>
        <dbReference type="Proteomes" id="UP000242474"/>
    </source>
</evidence>
<organism evidence="2 3">
    <name type="scientific">Coemansia reversa (strain ATCC 12441 / NRRL 1564)</name>
    <dbReference type="NCBI Taxonomy" id="763665"/>
    <lineage>
        <taxon>Eukaryota</taxon>
        <taxon>Fungi</taxon>
        <taxon>Fungi incertae sedis</taxon>
        <taxon>Zoopagomycota</taxon>
        <taxon>Kickxellomycotina</taxon>
        <taxon>Kickxellomycetes</taxon>
        <taxon>Kickxellales</taxon>
        <taxon>Kickxellaceae</taxon>
        <taxon>Coemansia</taxon>
    </lineage>
</organism>
<reference evidence="2 3" key="1">
    <citation type="journal article" date="2015" name="Genome Biol. Evol.">
        <title>Phylogenomic analyses indicate that early fungi evolved digesting cell walls of algal ancestors of land plants.</title>
        <authorList>
            <person name="Chang Y."/>
            <person name="Wang S."/>
            <person name="Sekimoto S."/>
            <person name="Aerts A.L."/>
            <person name="Choi C."/>
            <person name="Clum A."/>
            <person name="LaButti K.M."/>
            <person name="Lindquist E.A."/>
            <person name="Yee Ngan C."/>
            <person name="Ohm R.A."/>
            <person name="Salamov A.A."/>
            <person name="Grigoriev I.V."/>
            <person name="Spatafora J.W."/>
            <person name="Berbee M.L."/>
        </authorList>
    </citation>
    <scope>NUCLEOTIDE SEQUENCE [LARGE SCALE GENOMIC DNA]</scope>
    <source>
        <strain evidence="2 3">NRRL 1564</strain>
    </source>
</reference>
<feature type="region of interest" description="Disordered" evidence="1">
    <location>
        <begin position="134"/>
        <end position="154"/>
    </location>
</feature>
<evidence type="ECO:0000256" key="1">
    <source>
        <dbReference type="SAM" id="MobiDB-lite"/>
    </source>
</evidence>
<dbReference type="OrthoDB" id="5538802at2759"/>
<feature type="region of interest" description="Disordered" evidence="1">
    <location>
        <begin position="44"/>
        <end position="79"/>
    </location>
</feature>
<sequence length="192" mass="21561">MCWRWFSNDIGSKGLYHGMSELGMLTQYVTADGAPAQRSSHLTMSSISGSNRSRTSLAPSTVTLNESPPISGNNDRLKSGSKYQLTTHHTLNYYPSVEQPYPKVERLWGKSQTNDQNVEGSGYSSFCPVPINQSATRESENDTQSTHRKSFESARVSVFPEEADFLKSKYSIRQSTIDNWPLKKQNPFLSPR</sequence>
<proteinExistence type="predicted"/>
<accession>A0A2G5B988</accession>
<keyword evidence="3" id="KW-1185">Reference proteome</keyword>
<protein>
    <submittedName>
        <fullName evidence="2">Uncharacterized protein</fullName>
    </submittedName>
</protein>